<name>A0ABW5QSS6_9BACL</name>
<keyword evidence="2" id="KW-1185">Reference proteome</keyword>
<gene>
    <name evidence="1" type="ORF">ACFSW5_04325</name>
</gene>
<dbReference type="RefSeq" id="WP_379270179.1">
    <property type="nucleotide sequence ID" value="NZ_JBHUGT010000020.1"/>
</dbReference>
<dbReference type="Proteomes" id="UP001597493">
    <property type="component" value="Unassembled WGS sequence"/>
</dbReference>
<sequence length="46" mass="4872">MRSLLAAVLLLVTVLILYEGVAKGDEGLNGRVKDAGEAVHSYIKGM</sequence>
<comment type="caution">
    <text evidence="1">The sequence shown here is derived from an EMBL/GenBank/DDBJ whole genome shotgun (WGS) entry which is preliminary data.</text>
</comment>
<reference evidence="2" key="1">
    <citation type="journal article" date="2019" name="Int. J. Syst. Evol. Microbiol.">
        <title>The Global Catalogue of Microorganisms (GCM) 10K type strain sequencing project: providing services to taxonomists for standard genome sequencing and annotation.</title>
        <authorList>
            <consortium name="The Broad Institute Genomics Platform"/>
            <consortium name="The Broad Institute Genome Sequencing Center for Infectious Disease"/>
            <person name="Wu L."/>
            <person name="Ma J."/>
        </authorList>
    </citation>
    <scope>NUCLEOTIDE SEQUENCE [LARGE SCALE GENOMIC DNA]</scope>
    <source>
        <strain evidence="2">TISTR 1827</strain>
    </source>
</reference>
<accession>A0ABW5QSS6</accession>
<evidence type="ECO:0000313" key="2">
    <source>
        <dbReference type="Proteomes" id="UP001597493"/>
    </source>
</evidence>
<dbReference type="EMBL" id="JBHUMY010000004">
    <property type="protein sequence ID" value="MFD2659488.1"/>
    <property type="molecule type" value="Genomic_DNA"/>
</dbReference>
<evidence type="ECO:0000313" key="1">
    <source>
        <dbReference type="EMBL" id="MFD2659488.1"/>
    </source>
</evidence>
<proteinExistence type="predicted"/>
<protein>
    <submittedName>
        <fullName evidence="1">Uncharacterized protein</fullName>
    </submittedName>
</protein>
<organism evidence="1 2">
    <name type="scientific">Paenibacillus thailandensis</name>
    <dbReference type="NCBI Taxonomy" id="393250"/>
    <lineage>
        <taxon>Bacteria</taxon>
        <taxon>Bacillati</taxon>
        <taxon>Bacillota</taxon>
        <taxon>Bacilli</taxon>
        <taxon>Bacillales</taxon>
        <taxon>Paenibacillaceae</taxon>
        <taxon>Paenibacillus</taxon>
    </lineage>
</organism>